<evidence type="ECO:0000313" key="3">
    <source>
        <dbReference type="Proteomes" id="UP000608513"/>
    </source>
</evidence>
<dbReference type="Proteomes" id="UP000608513">
    <property type="component" value="Unassembled WGS sequence"/>
</dbReference>
<evidence type="ECO:0000259" key="1">
    <source>
        <dbReference type="Pfam" id="PF04765"/>
    </source>
</evidence>
<dbReference type="InterPro" id="IPR048354">
    <property type="entry name" value="TOD1_MUCI70_glycTrfase_dom"/>
</dbReference>
<name>A0A923MTS9_9BURK</name>
<organism evidence="2 3">
    <name type="scientific">Ramlibacter cellulosilyticus</name>
    <dbReference type="NCBI Taxonomy" id="2764187"/>
    <lineage>
        <taxon>Bacteria</taxon>
        <taxon>Pseudomonadati</taxon>
        <taxon>Pseudomonadota</taxon>
        <taxon>Betaproteobacteria</taxon>
        <taxon>Burkholderiales</taxon>
        <taxon>Comamonadaceae</taxon>
        <taxon>Ramlibacter</taxon>
    </lineage>
</organism>
<dbReference type="Pfam" id="PF04765">
    <property type="entry name" value="TOD1_MUCI70"/>
    <property type="match status" value="1"/>
</dbReference>
<evidence type="ECO:0000313" key="2">
    <source>
        <dbReference type="EMBL" id="MBC5784881.1"/>
    </source>
</evidence>
<comment type="caution">
    <text evidence="2">The sequence shown here is derived from an EMBL/GenBank/DDBJ whole genome shotgun (WGS) entry which is preliminary data.</text>
</comment>
<dbReference type="AlphaFoldDB" id="A0A923MTS9"/>
<gene>
    <name evidence="2" type="ORF">H8N03_18185</name>
</gene>
<keyword evidence="3" id="KW-1185">Reference proteome</keyword>
<sequence>MRDERLLVYTCITAGYDDLLPLRRPEPGVRYVCFTDRTLRGDHGWEIRPLPRDDLDPLSANRYVKMHPHLLFPEHGRSVYVDGNLELKDGIAAFADDALREHPLALFSHPFRDCLFHEAAECAAIGYGWIWTYIAQLRRYHRDGMPARAGLYECGILPRRHDAPQVATLMEAWWHEFQGGIRRDQVSLPYLLWKQRTPFKALGLSGIRTDDSPLGRLHPGHKPSTWARTLRGHLNRRTPLFWLLARGHAPQPGQTAA</sequence>
<reference evidence="2" key="1">
    <citation type="submission" date="2020-08" db="EMBL/GenBank/DDBJ databases">
        <title>Ramlibacter sp. USB13 16S ribosomal RNA gene genome sequencing and assembly.</title>
        <authorList>
            <person name="Kang M."/>
        </authorList>
    </citation>
    <scope>NUCLEOTIDE SEQUENCE</scope>
    <source>
        <strain evidence="2">USB13</strain>
    </source>
</reference>
<dbReference type="RefSeq" id="WP_187077625.1">
    <property type="nucleotide sequence ID" value="NZ_JACORT010000008.1"/>
</dbReference>
<protein>
    <submittedName>
        <fullName evidence="2">DUF616 domain-containing protein</fullName>
    </submittedName>
</protein>
<feature type="domain" description="TOD1/MUCI70 glycosyltransferase-like" evidence="1">
    <location>
        <begin position="64"/>
        <end position="196"/>
    </location>
</feature>
<accession>A0A923MTS9</accession>
<dbReference type="EMBL" id="JACORT010000008">
    <property type="protein sequence ID" value="MBC5784881.1"/>
    <property type="molecule type" value="Genomic_DNA"/>
</dbReference>
<proteinExistence type="predicted"/>